<organism evidence="1 2">
    <name type="scientific">Dyadobacter jejuensis</name>
    <dbReference type="NCBI Taxonomy" id="1082580"/>
    <lineage>
        <taxon>Bacteria</taxon>
        <taxon>Pseudomonadati</taxon>
        <taxon>Bacteroidota</taxon>
        <taxon>Cytophagia</taxon>
        <taxon>Cytophagales</taxon>
        <taxon>Spirosomataceae</taxon>
        <taxon>Dyadobacter</taxon>
    </lineage>
</organism>
<dbReference type="EMBL" id="QGDT01000011">
    <property type="protein sequence ID" value="PWJ56512.1"/>
    <property type="molecule type" value="Genomic_DNA"/>
</dbReference>
<keyword evidence="2" id="KW-1185">Reference proteome</keyword>
<protein>
    <submittedName>
        <fullName evidence="1">Uncharacterized protein</fullName>
    </submittedName>
</protein>
<proteinExistence type="predicted"/>
<sequence length="64" mass="7623">MEVWRFVPQTFPYYLQARTCDGLIAPKRFVDSDKDEVVNTWRLIVLKSAYESYQEAIKLGMNQY</sequence>
<reference evidence="1 2" key="1">
    <citation type="submission" date="2018-03" db="EMBL/GenBank/DDBJ databases">
        <title>Genomic Encyclopedia of Archaeal and Bacterial Type Strains, Phase II (KMG-II): from individual species to whole genera.</title>
        <authorList>
            <person name="Goeker M."/>
        </authorList>
    </citation>
    <scope>NUCLEOTIDE SEQUENCE [LARGE SCALE GENOMIC DNA]</scope>
    <source>
        <strain evidence="1 2">DSM 100346</strain>
    </source>
</reference>
<comment type="caution">
    <text evidence="1">The sequence shown here is derived from an EMBL/GenBank/DDBJ whole genome shotgun (WGS) entry which is preliminary data.</text>
</comment>
<accession>A0A316AFZ4</accession>
<name>A0A316AFZ4_9BACT</name>
<evidence type="ECO:0000313" key="2">
    <source>
        <dbReference type="Proteomes" id="UP000245880"/>
    </source>
</evidence>
<dbReference type="Proteomes" id="UP000245880">
    <property type="component" value="Unassembled WGS sequence"/>
</dbReference>
<dbReference type="AlphaFoldDB" id="A0A316AFZ4"/>
<gene>
    <name evidence="1" type="ORF">CLV98_1115</name>
</gene>
<evidence type="ECO:0000313" key="1">
    <source>
        <dbReference type="EMBL" id="PWJ56512.1"/>
    </source>
</evidence>